<keyword evidence="1" id="KW-0812">Transmembrane</keyword>
<dbReference type="CDD" id="cd01948">
    <property type="entry name" value="EAL"/>
    <property type="match status" value="1"/>
</dbReference>
<dbReference type="InterPro" id="IPR007892">
    <property type="entry name" value="CHASE4"/>
</dbReference>
<dbReference type="RefSeq" id="WP_309635690.1">
    <property type="nucleotide sequence ID" value="NZ_JARWAL010000001.1"/>
</dbReference>
<organism evidence="4 5">
    <name type="scientific">Halomonas mongoliensis</name>
    <dbReference type="NCBI Taxonomy" id="321265"/>
    <lineage>
        <taxon>Bacteria</taxon>
        <taxon>Pseudomonadati</taxon>
        <taxon>Pseudomonadota</taxon>
        <taxon>Gammaproteobacteria</taxon>
        <taxon>Oceanospirillales</taxon>
        <taxon>Halomonadaceae</taxon>
        <taxon>Halomonas</taxon>
    </lineage>
</organism>
<dbReference type="InterPro" id="IPR001633">
    <property type="entry name" value="EAL_dom"/>
</dbReference>
<evidence type="ECO:0000313" key="5">
    <source>
        <dbReference type="Proteomes" id="UP001252270"/>
    </source>
</evidence>
<gene>
    <name evidence="4" type="ORF">QC820_02955</name>
</gene>
<dbReference type="SUPFAM" id="SSF55073">
    <property type="entry name" value="Nucleotide cyclase"/>
    <property type="match status" value="1"/>
</dbReference>
<dbReference type="SUPFAM" id="SSF55781">
    <property type="entry name" value="GAF domain-like"/>
    <property type="match status" value="1"/>
</dbReference>
<feature type="domain" description="GGDEF" evidence="3">
    <location>
        <begin position="492"/>
        <end position="628"/>
    </location>
</feature>
<dbReference type="InterPro" id="IPR029787">
    <property type="entry name" value="Nucleotide_cyclase"/>
</dbReference>
<dbReference type="InterPro" id="IPR029016">
    <property type="entry name" value="GAF-like_dom_sf"/>
</dbReference>
<accession>A0ABU1GIV8</accession>
<dbReference type="Proteomes" id="UP001252270">
    <property type="component" value="Unassembled WGS sequence"/>
</dbReference>
<dbReference type="InterPro" id="IPR043128">
    <property type="entry name" value="Rev_trsase/Diguanyl_cyclase"/>
</dbReference>
<evidence type="ECO:0000256" key="1">
    <source>
        <dbReference type="SAM" id="Phobius"/>
    </source>
</evidence>
<dbReference type="Pfam" id="PF05228">
    <property type="entry name" value="CHASE4"/>
    <property type="match status" value="1"/>
</dbReference>
<dbReference type="SMART" id="SM00052">
    <property type="entry name" value="EAL"/>
    <property type="match status" value="1"/>
</dbReference>
<evidence type="ECO:0000259" key="3">
    <source>
        <dbReference type="PROSITE" id="PS50887"/>
    </source>
</evidence>
<proteinExistence type="predicted"/>
<dbReference type="PANTHER" id="PTHR33121">
    <property type="entry name" value="CYCLIC DI-GMP PHOSPHODIESTERASE PDEF"/>
    <property type="match status" value="1"/>
</dbReference>
<dbReference type="SUPFAM" id="SSF141868">
    <property type="entry name" value="EAL domain-like"/>
    <property type="match status" value="1"/>
</dbReference>
<dbReference type="EMBL" id="JARWAL010000001">
    <property type="protein sequence ID" value="MDR5891760.1"/>
    <property type="molecule type" value="Genomic_DNA"/>
</dbReference>
<sequence>MEPHGREPPPSAALHATERVDRRLRQGLGLLLSLALAIIIGVLLLAAAEQNRQQAGHTLEQIAVQLSQLQERLAGVALDYAVWDLSHLAIHRPDGPDLDWLEVEMGTNLHENLGIDLALIVAPDGKILWEVDKGEILQPRQRSQPLPAALPGEAPTATFLRLDGELLVGVAAVVQPESDRHPPASEPHRLLFAYRMAQKPLAQLQATTRLADLRLLASPPAQGARLPLADVEGTPLGWLAWTPAAPGSQMVRNALPALLVTLAGLTILAAGLFRYLSRQTEASLANLHALQQTQERLTDQQRAWHALRDMQLEEVDEEAFIAALLARSAELLDVDDVNLWVLEGERLVCEASLHRPELVGQSLGGRRLQTYLAQLRHHPALVTDDAQNDPRLAGLAPYLRQQEIVSLLDIGLFLAGELRGVLCCEDHRPRRWRDDEVNALMGLTGLLTQFAESLRRREVELSLDRQLNHDEVSGLPTLRGLDETITLLLRQGECQVGILHLKGLTQINDTLGTAMGDAAFHAVGRLLSRRLAAPVLAGSAARLPANRLLLLLPGADSSLRQQALEGLLEELDGQEWLGAQQAASLRFTLGLASCPRDGHDIHRLLQRAELALDTARGMPVHHLARYEPAMGEWQASVSRLERELREAIAEGQFRLYLQPQFTRDGSLHGAEALLRWAHPERGLLAPGAFIAEAEHGGLIRPIGDWVLEETLALLAGPLRDSPLVLAMNISVQQLRDDGFTLRLAEALERHGVAPGRLVLEVVESMLVTPDIRECLGALQALGFAIALDDFGTGYSSLRYLQELHVEEIKLDRAFIEPLKHADDAPLARSIIALAQALELRLVAEGVETEAQASFLRRQGVDLLQGYLLARPEPLEAFLARVSDHRQL</sequence>
<dbReference type="InterPro" id="IPR000160">
    <property type="entry name" value="GGDEF_dom"/>
</dbReference>
<feature type="domain" description="EAL" evidence="2">
    <location>
        <begin position="637"/>
        <end position="885"/>
    </location>
</feature>
<comment type="caution">
    <text evidence="4">The sequence shown here is derived from an EMBL/GenBank/DDBJ whole genome shotgun (WGS) entry which is preliminary data.</text>
</comment>
<dbReference type="InterPro" id="IPR050706">
    <property type="entry name" value="Cyclic-di-GMP_PDE-like"/>
</dbReference>
<dbReference type="PROSITE" id="PS50883">
    <property type="entry name" value="EAL"/>
    <property type="match status" value="1"/>
</dbReference>
<evidence type="ECO:0000313" key="4">
    <source>
        <dbReference type="EMBL" id="MDR5891760.1"/>
    </source>
</evidence>
<dbReference type="PROSITE" id="PS50887">
    <property type="entry name" value="GGDEF"/>
    <property type="match status" value="1"/>
</dbReference>
<feature type="transmembrane region" description="Helical" evidence="1">
    <location>
        <begin position="257"/>
        <end position="276"/>
    </location>
</feature>
<dbReference type="InterPro" id="IPR035919">
    <property type="entry name" value="EAL_sf"/>
</dbReference>
<evidence type="ECO:0000259" key="2">
    <source>
        <dbReference type="PROSITE" id="PS50883"/>
    </source>
</evidence>
<dbReference type="Pfam" id="PF00563">
    <property type="entry name" value="EAL"/>
    <property type="match status" value="1"/>
</dbReference>
<dbReference type="Pfam" id="PF01590">
    <property type="entry name" value="GAF"/>
    <property type="match status" value="1"/>
</dbReference>
<protein>
    <submittedName>
        <fullName evidence="4">EAL domain-containing protein</fullName>
    </submittedName>
</protein>
<dbReference type="SMART" id="SM00267">
    <property type="entry name" value="GGDEF"/>
    <property type="match status" value="1"/>
</dbReference>
<keyword evidence="5" id="KW-1185">Reference proteome</keyword>
<dbReference type="Pfam" id="PF00990">
    <property type="entry name" value="GGDEF"/>
    <property type="match status" value="1"/>
</dbReference>
<dbReference type="InterPro" id="IPR003018">
    <property type="entry name" value="GAF"/>
</dbReference>
<keyword evidence="1" id="KW-1133">Transmembrane helix</keyword>
<dbReference type="Gene3D" id="3.30.70.270">
    <property type="match status" value="1"/>
</dbReference>
<keyword evidence="1" id="KW-0472">Membrane</keyword>
<feature type="transmembrane region" description="Helical" evidence="1">
    <location>
        <begin position="28"/>
        <end position="48"/>
    </location>
</feature>
<reference evidence="4 5" key="1">
    <citation type="submission" date="2023-04" db="EMBL/GenBank/DDBJ databases">
        <title>A long-awaited taxogenomic arrangement of the family Halomonadaceae.</title>
        <authorList>
            <person name="De La Haba R."/>
            <person name="Chuvochina M."/>
            <person name="Wittouck S."/>
            <person name="Arahal D.R."/>
            <person name="Sanchez-Porro C."/>
            <person name="Hugenholtz P."/>
            <person name="Ventosa A."/>
        </authorList>
    </citation>
    <scope>NUCLEOTIDE SEQUENCE [LARGE SCALE GENOMIC DNA]</scope>
    <source>
        <strain evidence="4 5">DSM 17332</strain>
    </source>
</reference>
<dbReference type="PANTHER" id="PTHR33121:SF70">
    <property type="entry name" value="SIGNALING PROTEIN YKOW"/>
    <property type="match status" value="1"/>
</dbReference>
<name>A0ABU1GIV8_9GAMM</name>
<dbReference type="Gene3D" id="3.30.450.40">
    <property type="match status" value="1"/>
</dbReference>
<dbReference type="Gene3D" id="3.20.20.450">
    <property type="entry name" value="EAL domain"/>
    <property type="match status" value="1"/>
</dbReference>